<comment type="caution">
    <text evidence="2">The sequence shown here is derived from an EMBL/GenBank/DDBJ whole genome shotgun (WGS) entry which is preliminary data.</text>
</comment>
<reference evidence="3 5" key="3">
    <citation type="submission" date="2021-01" db="EMBL/GenBank/DDBJ databases">
        <title>Sequencing the genomes of 1000 actinobacteria strains.</title>
        <authorList>
            <person name="Klenk H.-P."/>
        </authorList>
    </citation>
    <scope>NUCLEOTIDE SEQUENCE [LARGE SCALE GENOMIC DNA]</scope>
    <source>
        <strain evidence="3 5">DSM 20542</strain>
    </source>
</reference>
<gene>
    <name evidence="2" type="ORF">GCM10009769_04830</name>
    <name evidence="3" type="ORF">JOE58_000774</name>
</gene>
<evidence type="ECO:0000313" key="5">
    <source>
        <dbReference type="Proteomes" id="UP000746584"/>
    </source>
</evidence>
<organism evidence="2 4">
    <name type="scientific">Curtobacterium luteum</name>
    <dbReference type="NCBI Taxonomy" id="33881"/>
    <lineage>
        <taxon>Bacteria</taxon>
        <taxon>Bacillati</taxon>
        <taxon>Actinomycetota</taxon>
        <taxon>Actinomycetes</taxon>
        <taxon>Micrococcales</taxon>
        <taxon>Microbacteriaceae</taxon>
        <taxon>Curtobacterium</taxon>
    </lineage>
</organism>
<dbReference type="EMBL" id="JAFBCG010000001">
    <property type="protein sequence ID" value="MBM7801523.1"/>
    <property type="molecule type" value="Genomic_DNA"/>
</dbReference>
<evidence type="ECO:0000313" key="3">
    <source>
        <dbReference type="EMBL" id="MBM7801523.1"/>
    </source>
</evidence>
<evidence type="ECO:0000313" key="2">
    <source>
        <dbReference type="EMBL" id="GGK89824.1"/>
    </source>
</evidence>
<dbReference type="Proteomes" id="UP000648535">
    <property type="component" value="Unassembled WGS sequence"/>
</dbReference>
<dbReference type="Pfam" id="PF12900">
    <property type="entry name" value="Pyridox_ox_2"/>
    <property type="match status" value="1"/>
</dbReference>
<name>A0A8H9KZK1_9MICO</name>
<dbReference type="EMBL" id="BMOI01000001">
    <property type="protein sequence ID" value="GGK89824.1"/>
    <property type="molecule type" value="Genomic_DNA"/>
</dbReference>
<accession>A0A8H9KZK1</accession>
<feature type="region of interest" description="Disordered" evidence="1">
    <location>
        <begin position="1"/>
        <end position="23"/>
    </location>
</feature>
<dbReference type="SUPFAM" id="SSF50475">
    <property type="entry name" value="FMN-binding split barrel"/>
    <property type="match status" value="1"/>
</dbReference>
<dbReference type="InterPro" id="IPR012349">
    <property type="entry name" value="Split_barrel_FMN-bd"/>
</dbReference>
<evidence type="ECO:0000313" key="4">
    <source>
        <dbReference type="Proteomes" id="UP000648535"/>
    </source>
</evidence>
<keyword evidence="5" id="KW-1185">Reference proteome</keyword>
<dbReference type="Gene3D" id="2.30.110.10">
    <property type="entry name" value="Electron Transport, Fmn-binding Protein, Chain A"/>
    <property type="match status" value="1"/>
</dbReference>
<dbReference type="Proteomes" id="UP000746584">
    <property type="component" value="Unassembled WGS sequence"/>
</dbReference>
<evidence type="ECO:0000256" key="1">
    <source>
        <dbReference type="SAM" id="MobiDB-lite"/>
    </source>
</evidence>
<sequence length="156" mass="17039">MEAAATGPSNEAKDPRAQGAGGLDANPLDELVVTLDADQCWERLHRSRIARVAFRTQESLEIIPVNYVTETRKLAFATSSSVILDAVHSGREILMEVDEHDGWTAWSVVARGTAHIPDTRHVTAQRIRSMLATPKRATVVLEPTSVTGRLFDQAAP</sequence>
<reference evidence="2" key="2">
    <citation type="submission" date="2020-09" db="EMBL/GenBank/DDBJ databases">
        <authorList>
            <person name="Sun Q."/>
            <person name="Ohkuma M."/>
        </authorList>
    </citation>
    <scope>NUCLEOTIDE SEQUENCE</scope>
    <source>
        <strain evidence="2">JCM 1480</strain>
    </source>
</reference>
<proteinExistence type="predicted"/>
<reference evidence="2" key="1">
    <citation type="journal article" date="2014" name="Int. J. Syst. Evol. Microbiol.">
        <title>Complete genome sequence of Corynebacterium casei LMG S-19264T (=DSM 44701T), isolated from a smear-ripened cheese.</title>
        <authorList>
            <consortium name="US DOE Joint Genome Institute (JGI-PGF)"/>
            <person name="Walter F."/>
            <person name="Albersmeier A."/>
            <person name="Kalinowski J."/>
            <person name="Ruckert C."/>
        </authorList>
    </citation>
    <scope>NUCLEOTIDE SEQUENCE</scope>
    <source>
        <strain evidence="2">JCM 1480</strain>
    </source>
</reference>
<dbReference type="AlphaFoldDB" id="A0A8H9KZK1"/>
<protein>
    <submittedName>
        <fullName evidence="3">Nitroimidazol reductase NimA-like FMN-containing flavoprotein (Pyridoxamine 5'-phosphate oxidase superfamily)</fullName>
    </submittedName>
</protein>
<dbReference type="InterPro" id="IPR024747">
    <property type="entry name" value="Pyridox_Oxase-rel"/>
</dbReference>